<protein>
    <submittedName>
        <fullName evidence="2">Uncharacterized protein</fullName>
    </submittedName>
</protein>
<proteinExistence type="predicted"/>
<feature type="region of interest" description="Disordered" evidence="1">
    <location>
        <begin position="1"/>
        <end position="80"/>
    </location>
</feature>
<dbReference type="EMBL" id="BONR01000005">
    <property type="protein sequence ID" value="GIG55444.1"/>
    <property type="molecule type" value="Genomic_DNA"/>
</dbReference>
<gene>
    <name evidence="2" type="ORF">Dac01nite_21960</name>
</gene>
<accession>A0A919Q3L8</accession>
<feature type="compositionally biased region" description="Acidic residues" evidence="1">
    <location>
        <begin position="40"/>
        <end position="51"/>
    </location>
</feature>
<dbReference type="RefSeq" id="WP_203656940.1">
    <property type="nucleotide sequence ID" value="NZ_BONR01000005.1"/>
</dbReference>
<dbReference type="Proteomes" id="UP000652354">
    <property type="component" value="Unassembled WGS sequence"/>
</dbReference>
<dbReference type="AlphaFoldDB" id="A0A919Q3L8"/>
<organism evidence="2 3">
    <name type="scientific">Demequina activiva</name>
    <dbReference type="NCBI Taxonomy" id="1582364"/>
    <lineage>
        <taxon>Bacteria</taxon>
        <taxon>Bacillati</taxon>
        <taxon>Actinomycetota</taxon>
        <taxon>Actinomycetes</taxon>
        <taxon>Micrococcales</taxon>
        <taxon>Demequinaceae</taxon>
        <taxon>Demequina</taxon>
    </lineage>
</organism>
<name>A0A919Q3L8_9MICO</name>
<sequence length="80" mass="8748">MPNPEEQSNQDVSEGTETLQEIADEVEAEREQAGRKMTVPDDDTPEDDGETREDHQDDGDPKLGATPVARVEQSGGTIRP</sequence>
<keyword evidence="3" id="KW-1185">Reference proteome</keyword>
<feature type="compositionally biased region" description="Basic and acidic residues" evidence="1">
    <location>
        <begin position="52"/>
        <end position="61"/>
    </location>
</feature>
<evidence type="ECO:0000313" key="2">
    <source>
        <dbReference type="EMBL" id="GIG55444.1"/>
    </source>
</evidence>
<feature type="compositionally biased region" description="Polar residues" evidence="1">
    <location>
        <begin position="1"/>
        <end position="19"/>
    </location>
</feature>
<evidence type="ECO:0000313" key="3">
    <source>
        <dbReference type="Proteomes" id="UP000652354"/>
    </source>
</evidence>
<comment type="caution">
    <text evidence="2">The sequence shown here is derived from an EMBL/GenBank/DDBJ whole genome shotgun (WGS) entry which is preliminary data.</text>
</comment>
<evidence type="ECO:0000256" key="1">
    <source>
        <dbReference type="SAM" id="MobiDB-lite"/>
    </source>
</evidence>
<reference evidence="2" key="1">
    <citation type="submission" date="2021-01" db="EMBL/GenBank/DDBJ databases">
        <title>Whole genome shotgun sequence of Demequina activiva NBRC 110675.</title>
        <authorList>
            <person name="Komaki H."/>
            <person name="Tamura T."/>
        </authorList>
    </citation>
    <scope>NUCLEOTIDE SEQUENCE</scope>
    <source>
        <strain evidence="2">NBRC 110675</strain>
    </source>
</reference>